<protein>
    <submittedName>
        <fullName evidence="2">UDP-N-acetylglucosamine 2-epimerase</fullName>
        <ecNumber evidence="2">5.1.3.14</ecNumber>
    </submittedName>
</protein>
<feature type="domain" description="UDP-N-acetylglucosamine 2-epimerase" evidence="1">
    <location>
        <begin position="23"/>
        <end position="354"/>
    </location>
</feature>
<reference evidence="2" key="1">
    <citation type="submission" date="2020-06" db="EMBL/GenBank/DDBJ databases">
        <title>Unique genomic features of the anaerobic methanotrophic archaea.</title>
        <authorList>
            <person name="Chadwick G.L."/>
            <person name="Skennerton C.T."/>
            <person name="Laso-Perez R."/>
            <person name="Leu A.O."/>
            <person name="Speth D.R."/>
            <person name="Yu H."/>
            <person name="Morgan-Lang C."/>
            <person name="Hatzenpichler R."/>
            <person name="Goudeau D."/>
            <person name="Malmstrom R."/>
            <person name="Brazelton W.J."/>
            <person name="Woyke T."/>
            <person name="Hallam S.J."/>
            <person name="Tyson G.W."/>
            <person name="Wegener G."/>
            <person name="Boetius A."/>
            <person name="Orphan V."/>
        </authorList>
    </citation>
    <scope>NUCLEOTIDE SEQUENCE</scope>
</reference>
<evidence type="ECO:0000313" key="2">
    <source>
        <dbReference type="EMBL" id="QNO48829.1"/>
    </source>
</evidence>
<evidence type="ECO:0000259" key="1">
    <source>
        <dbReference type="Pfam" id="PF02350"/>
    </source>
</evidence>
<proteinExistence type="predicted"/>
<organism evidence="2">
    <name type="scientific">Candidatus Methanogaster sp. ANME-2c ERB4</name>
    <dbReference type="NCBI Taxonomy" id="2759911"/>
    <lineage>
        <taxon>Archaea</taxon>
        <taxon>Methanobacteriati</taxon>
        <taxon>Methanobacteriota</taxon>
        <taxon>Stenosarchaea group</taxon>
        <taxon>Methanomicrobia</taxon>
        <taxon>Methanosarcinales</taxon>
        <taxon>ANME-2 cluster</taxon>
        <taxon>Candidatus Methanogasteraceae</taxon>
        <taxon>Candidatus Methanogaster</taxon>
    </lineage>
</organism>
<dbReference type="GO" id="GO:0008761">
    <property type="term" value="F:UDP-N-acetylglucosamine 2-epimerase activity"/>
    <property type="evidence" value="ECO:0007669"/>
    <property type="project" value="UniProtKB-EC"/>
</dbReference>
<dbReference type="EMBL" id="MT631362">
    <property type="protein sequence ID" value="QNO48829.1"/>
    <property type="molecule type" value="Genomic_DNA"/>
</dbReference>
<sequence length="357" mass="39547">MIAIVLGTRPEIIKMSPIIRYCEEHSIDYFVVHTNQHYSYEMDKVFFEELNLAEAKYNLGIGSASQGRQTGMMLGGIEDVFEKEAPDIVLVEGDTNTVLAGALAASKMHIPVGHVEAGLRSYDRRMPEEINRVLTDHISDYLFAPTEISKENLAREGLLNGVHVVGNTIVDATYQNLEIVSKRSTVMGDLGLEGDDYFLITLHRAENVDDKETLNRILTAFNRLSDEYNVPLVFPIHPRTRKMIDQFGLGSMLDCMMTIEPVGYLDFLILEKGAKLILTDSGGVQEEACILSVPCVTLRDNTERPETVHAGKSVLAGSDPDTIVRCAREMLGRKLSDENPFGNGRSGARIMGLLANV</sequence>
<dbReference type="CDD" id="cd03786">
    <property type="entry name" value="GTB_UDP-GlcNAc_2-Epimerase"/>
    <property type="match status" value="1"/>
</dbReference>
<dbReference type="PANTHER" id="PTHR43174">
    <property type="entry name" value="UDP-N-ACETYLGLUCOSAMINE 2-EPIMERASE"/>
    <property type="match status" value="1"/>
</dbReference>
<dbReference type="AlphaFoldDB" id="A0A7G9YLE5"/>
<dbReference type="InterPro" id="IPR003331">
    <property type="entry name" value="UDP_GlcNAc_Epimerase_2_dom"/>
</dbReference>
<keyword evidence="2" id="KW-0413">Isomerase</keyword>
<dbReference type="SUPFAM" id="SSF53756">
    <property type="entry name" value="UDP-Glycosyltransferase/glycogen phosphorylase"/>
    <property type="match status" value="1"/>
</dbReference>
<dbReference type="NCBIfam" id="TIGR00236">
    <property type="entry name" value="wecB"/>
    <property type="match status" value="1"/>
</dbReference>
<accession>A0A7G9YLE5</accession>
<dbReference type="InterPro" id="IPR029767">
    <property type="entry name" value="WecB-like"/>
</dbReference>
<name>A0A7G9YLE5_9EURY</name>
<gene>
    <name evidence="2" type="primary">wecB_2</name>
    <name evidence="2" type="ORF">IMBEDNDK_00039</name>
</gene>
<dbReference type="EC" id="5.1.3.14" evidence="2"/>
<dbReference type="PANTHER" id="PTHR43174:SF1">
    <property type="entry name" value="UDP-N-ACETYLGLUCOSAMINE 2-EPIMERASE"/>
    <property type="match status" value="1"/>
</dbReference>
<dbReference type="Pfam" id="PF02350">
    <property type="entry name" value="Epimerase_2"/>
    <property type="match status" value="1"/>
</dbReference>
<dbReference type="Gene3D" id="3.40.50.2000">
    <property type="entry name" value="Glycogen Phosphorylase B"/>
    <property type="match status" value="2"/>
</dbReference>